<evidence type="ECO:0000313" key="2">
    <source>
        <dbReference type="EMBL" id="MFD2761307.1"/>
    </source>
</evidence>
<dbReference type="EMBL" id="JBHUNA010000021">
    <property type="protein sequence ID" value="MFD2761307.1"/>
    <property type="molecule type" value="Genomic_DNA"/>
</dbReference>
<dbReference type="InterPro" id="IPR025616">
    <property type="entry name" value="YpjP"/>
</dbReference>
<dbReference type="RefSeq" id="WP_382393677.1">
    <property type="nucleotide sequence ID" value="NZ_JBHUNA010000021.1"/>
</dbReference>
<evidence type="ECO:0000256" key="1">
    <source>
        <dbReference type="SAM" id="MobiDB-lite"/>
    </source>
</evidence>
<comment type="caution">
    <text evidence="2">The sequence shown here is derived from an EMBL/GenBank/DDBJ whole genome shotgun (WGS) entry which is preliminary data.</text>
</comment>
<keyword evidence="3" id="KW-1185">Reference proteome</keyword>
<accession>A0ABW5V5N0</accession>
<dbReference type="Pfam" id="PF14005">
    <property type="entry name" value="YpjP"/>
    <property type="match status" value="1"/>
</dbReference>
<sequence>MKLWMRKIAVALIAVITLGLYIPDFDIDVEAEQSKETAGPDLPEKTDVLDEEESAPVTKPALETEPDVSTTDNTAAFLTERAKEQVLFKMGPRIVPKMEGEFQTVIFPKMEESIELILANVESAEAPNVSIAGEPAEGTGERIFNLRDERTGQLVAKFHVRRDRRPQEGYWFNFHYHVSSDGFQKHHDIGEVYWDKNTPPEWMA</sequence>
<feature type="region of interest" description="Disordered" evidence="1">
    <location>
        <begin position="33"/>
        <end position="71"/>
    </location>
</feature>
<dbReference type="Proteomes" id="UP001597502">
    <property type="component" value="Unassembled WGS sequence"/>
</dbReference>
<gene>
    <name evidence="2" type="ORF">ACFSUO_10025</name>
</gene>
<name>A0ABW5V5N0_9BACI</name>
<proteinExistence type="predicted"/>
<protein>
    <submittedName>
        <fullName evidence="2">YpjP family protein</fullName>
    </submittedName>
</protein>
<organism evidence="2 3">
    <name type="scientific">Lentibacillus juripiscarius</name>
    <dbReference type="NCBI Taxonomy" id="257446"/>
    <lineage>
        <taxon>Bacteria</taxon>
        <taxon>Bacillati</taxon>
        <taxon>Bacillota</taxon>
        <taxon>Bacilli</taxon>
        <taxon>Bacillales</taxon>
        <taxon>Bacillaceae</taxon>
        <taxon>Lentibacillus</taxon>
    </lineage>
</organism>
<evidence type="ECO:0000313" key="3">
    <source>
        <dbReference type="Proteomes" id="UP001597502"/>
    </source>
</evidence>
<reference evidence="3" key="1">
    <citation type="journal article" date="2019" name="Int. J. Syst. Evol. Microbiol.">
        <title>The Global Catalogue of Microorganisms (GCM) 10K type strain sequencing project: providing services to taxonomists for standard genome sequencing and annotation.</title>
        <authorList>
            <consortium name="The Broad Institute Genomics Platform"/>
            <consortium name="The Broad Institute Genome Sequencing Center for Infectious Disease"/>
            <person name="Wu L."/>
            <person name="Ma J."/>
        </authorList>
    </citation>
    <scope>NUCLEOTIDE SEQUENCE [LARGE SCALE GENOMIC DNA]</scope>
    <source>
        <strain evidence="3">TISTR 1535</strain>
    </source>
</reference>